<dbReference type="AlphaFoldDB" id="A0A8T2TXN6"/>
<accession>A0A8T2TXN6</accession>
<dbReference type="InterPro" id="IPR001289">
    <property type="entry name" value="NFYA"/>
</dbReference>
<dbReference type="Pfam" id="PF02045">
    <property type="entry name" value="CBFB_NFYA"/>
    <property type="match status" value="1"/>
</dbReference>
<keyword evidence="5 8" id="KW-0804">Transcription</keyword>
<evidence type="ECO:0000256" key="5">
    <source>
        <dbReference type="ARBA" id="ARBA00023163"/>
    </source>
</evidence>
<keyword evidence="4" id="KW-0010">Activator</keyword>
<comment type="caution">
    <text evidence="10">The sequence shown here is derived from an EMBL/GenBank/DDBJ whole genome shotgun (WGS) entry which is preliminary data.</text>
</comment>
<comment type="subunit">
    <text evidence="7">Heterotrimeric transcription factor composed of three components, NF-YA, NF-YB and NF-YC. NF-YB and NF-YC must interact and dimerize for NF-YA association and DNA binding.</text>
</comment>
<keyword evidence="11" id="KW-1185">Reference proteome</keyword>
<dbReference type="InterPro" id="IPR018362">
    <property type="entry name" value="CCAAT-binding_factor_CS"/>
</dbReference>
<organism evidence="10 11">
    <name type="scientific">Ceratopteris richardii</name>
    <name type="common">Triangle waterfern</name>
    <dbReference type="NCBI Taxonomy" id="49495"/>
    <lineage>
        <taxon>Eukaryota</taxon>
        <taxon>Viridiplantae</taxon>
        <taxon>Streptophyta</taxon>
        <taxon>Embryophyta</taxon>
        <taxon>Tracheophyta</taxon>
        <taxon>Polypodiopsida</taxon>
        <taxon>Polypodiidae</taxon>
        <taxon>Polypodiales</taxon>
        <taxon>Pteridineae</taxon>
        <taxon>Pteridaceae</taxon>
        <taxon>Parkerioideae</taxon>
        <taxon>Ceratopteris</taxon>
    </lineage>
</organism>
<protein>
    <recommendedName>
        <fullName evidence="8">Nuclear transcription factor Y subunit</fullName>
    </recommendedName>
</protein>
<dbReference type="PROSITE" id="PS51152">
    <property type="entry name" value="NFYA_HAP2_2"/>
    <property type="match status" value="1"/>
</dbReference>
<name>A0A8T2TXN6_CERRI</name>
<dbReference type="Gene3D" id="6.10.250.2430">
    <property type="match status" value="1"/>
</dbReference>
<sequence length="178" mass="19941">MQAEGSEENTDALFRTSPIAANLEPPASEIDAAGIVAGFPVNAGDPLQPNSGHPMSCIPYPYLDPYFYGLYTAYNGQAMMYRRPLPLDTDEEPVYVNAKQYNGIMRRRQSRAKAELENKLVKSRKPYLHESRHLHAVKRARGHGGRFLKANSKENNQDSSNDIHKEQGIKVNTSCNHI</sequence>
<dbReference type="PRINTS" id="PR00616">
    <property type="entry name" value="CCAATSUBUNTB"/>
</dbReference>
<dbReference type="PANTHER" id="PTHR12632">
    <property type="entry name" value="TRANSCRIPTION FACTOR NF-Y ALPHA-RELATED"/>
    <property type="match status" value="1"/>
</dbReference>
<dbReference type="OrthoDB" id="1097733at2759"/>
<comment type="subcellular location">
    <subcellularLocation>
        <location evidence="1 8">Nucleus</location>
    </subcellularLocation>
</comment>
<dbReference type="EMBL" id="CM035416">
    <property type="protein sequence ID" value="KAH7426353.1"/>
    <property type="molecule type" value="Genomic_DNA"/>
</dbReference>
<evidence type="ECO:0000256" key="1">
    <source>
        <dbReference type="ARBA" id="ARBA00004123"/>
    </source>
</evidence>
<feature type="compositionally biased region" description="Basic and acidic residues" evidence="9">
    <location>
        <begin position="151"/>
        <end position="168"/>
    </location>
</feature>
<evidence type="ECO:0000313" key="10">
    <source>
        <dbReference type="EMBL" id="KAH7426353.1"/>
    </source>
</evidence>
<evidence type="ECO:0000256" key="4">
    <source>
        <dbReference type="ARBA" id="ARBA00023159"/>
    </source>
</evidence>
<evidence type="ECO:0000256" key="2">
    <source>
        <dbReference type="ARBA" id="ARBA00023015"/>
    </source>
</evidence>
<comment type="similarity">
    <text evidence="8">Belongs to the NFYA/HAP2 subunit family.</text>
</comment>
<dbReference type="GO" id="GO:0003677">
    <property type="term" value="F:DNA binding"/>
    <property type="evidence" value="ECO:0007669"/>
    <property type="project" value="UniProtKB-KW"/>
</dbReference>
<evidence type="ECO:0000256" key="6">
    <source>
        <dbReference type="ARBA" id="ARBA00023242"/>
    </source>
</evidence>
<keyword evidence="2 8" id="KW-0805">Transcription regulation</keyword>
<keyword evidence="6 8" id="KW-0539">Nucleus</keyword>
<dbReference type="PROSITE" id="PS00686">
    <property type="entry name" value="NFYA_HAP2_1"/>
    <property type="match status" value="1"/>
</dbReference>
<dbReference type="GO" id="GO:0003700">
    <property type="term" value="F:DNA-binding transcription factor activity"/>
    <property type="evidence" value="ECO:0007669"/>
    <property type="project" value="UniProtKB-UniRule"/>
</dbReference>
<keyword evidence="3 8" id="KW-0238">DNA-binding</keyword>
<proteinExistence type="inferred from homology"/>
<dbReference type="GO" id="GO:0016602">
    <property type="term" value="C:CCAAT-binding factor complex"/>
    <property type="evidence" value="ECO:0007669"/>
    <property type="project" value="InterPro"/>
</dbReference>
<gene>
    <name evidence="10" type="ORF">KP509_11G097900</name>
</gene>
<feature type="region of interest" description="Disordered" evidence="9">
    <location>
        <begin position="142"/>
        <end position="178"/>
    </location>
</feature>
<evidence type="ECO:0000256" key="9">
    <source>
        <dbReference type="SAM" id="MobiDB-lite"/>
    </source>
</evidence>
<evidence type="ECO:0000256" key="8">
    <source>
        <dbReference type="RuleBase" id="RU367155"/>
    </source>
</evidence>
<reference evidence="10" key="1">
    <citation type="submission" date="2021-08" db="EMBL/GenBank/DDBJ databases">
        <title>WGS assembly of Ceratopteris richardii.</title>
        <authorList>
            <person name="Marchant D.B."/>
            <person name="Chen G."/>
            <person name="Jenkins J."/>
            <person name="Shu S."/>
            <person name="Leebens-Mack J."/>
            <person name="Grimwood J."/>
            <person name="Schmutz J."/>
            <person name="Soltis P."/>
            <person name="Soltis D."/>
            <person name="Chen Z.-H."/>
        </authorList>
    </citation>
    <scope>NUCLEOTIDE SEQUENCE</scope>
    <source>
        <strain evidence="10">Whitten #5841</strain>
        <tissue evidence="10">Leaf</tissue>
    </source>
</reference>
<evidence type="ECO:0000313" key="11">
    <source>
        <dbReference type="Proteomes" id="UP000825935"/>
    </source>
</evidence>
<comment type="function">
    <text evidence="8">Component of the sequence-specific heterotrimeric transcription factor (NF-Y) which specifically recognizes a 5'-CCAAT-3' box motif found in the promoters of its target genes.</text>
</comment>
<dbReference type="SMART" id="SM00521">
    <property type="entry name" value="CBF"/>
    <property type="match status" value="1"/>
</dbReference>
<evidence type="ECO:0000256" key="3">
    <source>
        <dbReference type="ARBA" id="ARBA00023125"/>
    </source>
</evidence>
<evidence type="ECO:0000256" key="7">
    <source>
        <dbReference type="ARBA" id="ARBA00025911"/>
    </source>
</evidence>
<dbReference type="Proteomes" id="UP000825935">
    <property type="component" value="Chromosome 11"/>
</dbReference>
<dbReference type="EMBL" id="CM035416">
    <property type="protein sequence ID" value="KAH7426352.1"/>
    <property type="molecule type" value="Genomic_DNA"/>
</dbReference>